<organism evidence="3">
    <name type="scientific">Vairimorpha ceranae (strain BRL01)</name>
    <name type="common">Microsporidian parasite</name>
    <name type="synonym">Nosema ceranae</name>
    <dbReference type="NCBI Taxonomy" id="578460"/>
    <lineage>
        <taxon>Eukaryota</taxon>
        <taxon>Fungi</taxon>
        <taxon>Fungi incertae sedis</taxon>
        <taxon>Microsporidia</taxon>
        <taxon>Nosematidae</taxon>
        <taxon>Vairimorpha</taxon>
    </lineage>
</organism>
<keyword evidence="1" id="KW-0732">Signal</keyword>
<gene>
    <name evidence="2" type="ORF">NCER_100961</name>
</gene>
<dbReference type="EMBL" id="ACOL01000070">
    <property type="protein sequence ID" value="EEQ82345.1"/>
    <property type="molecule type" value="Genomic_DNA"/>
</dbReference>
<dbReference type="AlphaFoldDB" id="C4V8W1"/>
<feature type="chain" id="PRO_5002944935" evidence="1">
    <location>
        <begin position="20"/>
        <end position="338"/>
    </location>
</feature>
<dbReference type="KEGG" id="nce:NCER_100961"/>
<accession>C4V8W1</accession>
<evidence type="ECO:0000313" key="2">
    <source>
        <dbReference type="EMBL" id="EEQ82345.1"/>
    </source>
</evidence>
<feature type="signal peptide" evidence="1">
    <location>
        <begin position="1"/>
        <end position="19"/>
    </location>
</feature>
<dbReference type="Proteomes" id="UP000009082">
    <property type="component" value="Unassembled WGS sequence"/>
</dbReference>
<evidence type="ECO:0000313" key="3">
    <source>
        <dbReference type="Proteomes" id="UP000009082"/>
    </source>
</evidence>
<protein>
    <submittedName>
        <fullName evidence="2">Uncharacterized protein</fullName>
    </submittedName>
</protein>
<dbReference type="VEuPathDB" id="MicrosporidiaDB:NCER_100961"/>
<evidence type="ECO:0000256" key="1">
    <source>
        <dbReference type="SAM" id="SignalP"/>
    </source>
</evidence>
<reference evidence="3" key="1">
    <citation type="journal article" date="2009" name="PLoS Pathog.">
        <title>Genomic analyses of the microsporidian Nosema ceranae, an emergent pathogen of honey bees.</title>
        <authorList>
            <person name="Cornman R.S."/>
            <person name="Chen Y.P."/>
            <person name="Schatz M.C."/>
            <person name="Street C."/>
            <person name="Zhao Y."/>
            <person name="Desany B."/>
            <person name="Egholm M."/>
            <person name="Hutchison S."/>
            <person name="Pettis J.S."/>
            <person name="Lipkin W.I."/>
            <person name="Evans J.D."/>
        </authorList>
    </citation>
    <scope>NUCLEOTIDE SEQUENCE [LARGE SCALE GENOMIC DNA]</scope>
    <source>
        <strain evidence="3">BRL01</strain>
    </source>
</reference>
<dbReference type="HOGENOM" id="CLU_821587_0_0_1"/>
<proteinExistence type="predicted"/>
<sequence>MKWSSIGFCIFLKIQMISSSYSNEQSLSTYFDYQKFLTSEYLHINMPYCKDCLTKYNRANKTEREMLRCDCKIPYPAHKFVYSPAHPSVYKPILNDGNSPPLNLTITRNTILPIFISNKVVLGTLVYHFNILVTNTKIKFDNLKRKWINIQKLHLSKEFRIFASENVRLEYRKNKQKVYNWTLFTKRMYNRSLPQLLFYLDIIPIPKDINVLLIRSVNLLGEIMRYFYIVGKDFERIDINPRKCILKNNFKINTIKILNEEIHILVILQAIKLIITFCCDINENMNNHFIRTHDRILKDVQQNLRKSDSYIKYLQENNKFLERIIPQQNRCLILKYLY</sequence>
<dbReference type="InParanoid" id="C4V8W1"/>
<name>C4V8W1_VAIC1</name>